<protein>
    <submittedName>
        <fullName evidence="1">Uncharacterized protein</fullName>
    </submittedName>
</protein>
<comment type="caution">
    <text evidence="1">The sequence shown here is derived from an EMBL/GenBank/DDBJ whole genome shotgun (WGS) entry which is preliminary data.</text>
</comment>
<dbReference type="InterPro" id="IPR041160">
    <property type="entry name" value="LD_cluster2"/>
</dbReference>
<dbReference type="RefSeq" id="WP_210800662.1">
    <property type="nucleotide sequence ID" value="NZ_JAGQDE010000002.1"/>
</dbReference>
<proteinExistence type="predicted"/>
<evidence type="ECO:0000313" key="2">
    <source>
        <dbReference type="Proteomes" id="UP000678374"/>
    </source>
</evidence>
<keyword evidence="2" id="KW-1185">Reference proteome</keyword>
<gene>
    <name evidence="1" type="ORF">KAK06_04295</name>
</gene>
<name>A0A941BIU0_9BURK</name>
<dbReference type="Proteomes" id="UP000678374">
    <property type="component" value="Unassembled WGS sequence"/>
</dbReference>
<accession>A0A941BIU0</accession>
<dbReference type="EMBL" id="JAGQDE010000002">
    <property type="protein sequence ID" value="MBQ0958168.1"/>
    <property type="molecule type" value="Genomic_DNA"/>
</dbReference>
<dbReference type="Pfam" id="PF18163">
    <property type="entry name" value="LD_cluster2"/>
    <property type="match status" value="1"/>
</dbReference>
<sequence length="300" mass="32099">MPDVPATLLPARAWQGVRIGVSIGDSEDLPRLGLTLMHQQLVLRELARTVLLGGGALAYGGHIKPDGFTAFLMDELSRYAQAGVLDGGDALPELLVCLAWTVHRRNSLDELRQARRQLGLYGELRCLDAQGQPLADPLADRDEAGQGDAEAAYHQQEMTRLRCYLATQCSARLVVGGRRRDYSGRMPGIVEETLLALQAGQPVFLAAGMGGATLDIAARLDPRCAVLCAGGRPAELPGLDQLTAELAARDAGLQGLDNGLDAEENLRLAMTHRPGEVAALVSLGLGRLGLQGRLQRVRHP</sequence>
<reference evidence="1" key="1">
    <citation type="submission" date="2021-04" db="EMBL/GenBank/DDBJ databases">
        <title>The genome sequence of Ideonella sp. 4Y11.</title>
        <authorList>
            <person name="Liu Y."/>
        </authorList>
    </citation>
    <scope>NUCLEOTIDE SEQUENCE</scope>
    <source>
        <strain evidence="1">4Y11</strain>
    </source>
</reference>
<organism evidence="1 2">
    <name type="scientific">Ideonella aquatica</name>
    <dbReference type="NCBI Taxonomy" id="2824119"/>
    <lineage>
        <taxon>Bacteria</taxon>
        <taxon>Pseudomonadati</taxon>
        <taxon>Pseudomonadota</taxon>
        <taxon>Betaproteobacteria</taxon>
        <taxon>Burkholderiales</taxon>
        <taxon>Sphaerotilaceae</taxon>
        <taxon>Ideonella</taxon>
    </lineage>
</organism>
<dbReference type="AlphaFoldDB" id="A0A941BIU0"/>
<evidence type="ECO:0000313" key="1">
    <source>
        <dbReference type="EMBL" id="MBQ0958168.1"/>
    </source>
</evidence>